<evidence type="ECO:0000256" key="1">
    <source>
        <dbReference type="ARBA" id="ARBA00001946"/>
    </source>
</evidence>
<dbReference type="Proteomes" id="UP000516260">
    <property type="component" value="Chromosome 2"/>
</dbReference>
<dbReference type="InterPro" id="IPR020635">
    <property type="entry name" value="Tyr_kinase_cat_dom"/>
</dbReference>
<feature type="domain" description="Protein kinase" evidence="21">
    <location>
        <begin position="159"/>
        <end position="418"/>
    </location>
</feature>
<protein>
    <submittedName>
        <fullName evidence="22">Uncharacterized protein</fullName>
    </submittedName>
</protein>
<dbReference type="InterPro" id="IPR017441">
    <property type="entry name" value="Protein_kinase_ATP_BS"/>
</dbReference>
<accession>A0A4Z2BNG8</accession>
<evidence type="ECO:0000256" key="3">
    <source>
        <dbReference type="ARBA" id="ARBA00022443"/>
    </source>
</evidence>
<dbReference type="InterPro" id="IPR008266">
    <property type="entry name" value="Tyr_kinase_AS"/>
</dbReference>
<dbReference type="PROSITE" id="PS00109">
    <property type="entry name" value="PROTEIN_KINASE_TYR"/>
    <property type="match status" value="1"/>
</dbReference>
<keyword evidence="7" id="KW-0519">Myristate</keyword>
<evidence type="ECO:0000256" key="19">
    <source>
        <dbReference type="SAM" id="MobiDB-lite"/>
    </source>
</evidence>
<feature type="compositionally biased region" description="Basic and acidic residues" evidence="19">
    <location>
        <begin position="687"/>
        <end position="700"/>
    </location>
</feature>
<evidence type="ECO:0000256" key="11">
    <source>
        <dbReference type="ARBA" id="ARBA00022840"/>
    </source>
</evidence>
<dbReference type="GO" id="GO:0005524">
    <property type="term" value="F:ATP binding"/>
    <property type="evidence" value="ECO:0007669"/>
    <property type="project" value="UniProtKB-UniRule"/>
</dbReference>
<evidence type="ECO:0000256" key="18">
    <source>
        <dbReference type="PROSITE-ProRule" id="PRU10141"/>
    </source>
</evidence>
<dbReference type="InterPro" id="IPR049587">
    <property type="entry name" value="TNK-like_SAM"/>
</dbReference>
<dbReference type="GO" id="GO:0004713">
    <property type="term" value="F:protein tyrosine kinase activity"/>
    <property type="evidence" value="ECO:0007669"/>
    <property type="project" value="UniProtKB-KW"/>
</dbReference>
<dbReference type="CDD" id="cd09539">
    <property type="entry name" value="SAM_TNK-like"/>
    <property type="match status" value="1"/>
</dbReference>
<dbReference type="InterPro" id="IPR055175">
    <property type="entry name" value="ACK/TNK-like_SAM"/>
</dbReference>
<dbReference type="InterPro" id="IPR037085">
    <property type="entry name" value="Cdc42-bd-like_dom_sf"/>
</dbReference>
<evidence type="ECO:0000256" key="13">
    <source>
        <dbReference type="ARBA" id="ARBA00023137"/>
    </source>
</evidence>
<dbReference type="InterPro" id="IPR011009">
    <property type="entry name" value="Kinase-like_dom_sf"/>
</dbReference>
<dbReference type="GO" id="GO:0046872">
    <property type="term" value="F:metal ion binding"/>
    <property type="evidence" value="ECO:0007669"/>
    <property type="project" value="UniProtKB-KW"/>
</dbReference>
<dbReference type="FunFam" id="1.10.510.10:FF:000080">
    <property type="entry name" value="Putative activated CDC42 kinase 1"/>
    <property type="match status" value="1"/>
</dbReference>
<keyword evidence="3 17" id="KW-0728">SH3 domain</keyword>
<keyword evidence="4" id="KW-0963">Cytoplasm</keyword>
<evidence type="ECO:0000256" key="16">
    <source>
        <dbReference type="ARBA" id="ARBA00060742"/>
    </source>
</evidence>
<dbReference type="Pfam" id="PF07714">
    <property type="entry name" value="PK_Tyr_Ser-Thr"/>
    <property type="match status" value="1"/>
</dbReference>
<comment type="subcellular location">
    <subcellularLocation>
        <location evidence="2">Cytoplasmic vesicle</location>
        <location evidence="2">Clathrin-coated vesicle</location>
    </subcellularLocation>
</comment>
<evidence type="ECO:0000256" key="15">
    <source>
        <dbReference type="ARBA" id="ARBA00047899"/>
    </source>
</evidence>
<dbReference type="FunFam" id="3.30.200.20:FF:000107">
    <property type="entry name" value="Putative activated CDC42 kinase 1"/>
    <property type="match status" value="1"/>
</dbReference>
<dbReference type="AlphaFoldDB" id="A0A4Z2BNG8"/>
<dbReference type="InterPro" id="IPR001245">
    <property type="entry name" value="Ser-Thr/Tyr_kinase_cat_dom"/>
</dbReference>
<keyword evidence="8" id="KW-0479">Metal-binding</keyword>
<comment type="caution">
    <text evidence="22">The sequence shown here is derived from an EMBL/GenBank/DDBJ whole genome shotgun (WGS) entry which is preliminary data.</text>
</comment>
<dbReference type="PROSITE" id="PS50002">
    <property type="entry name" value="SH3"/>
    <property type="match status" value="1"/>
</dbReference>
<keyword evidence="12" id="KW-0460">Magnesium</keyword>
<dbReference type="InterPro" id="IPR050198">
    <property type="entry name" value="Non-receptor_tyrosine_kinases"/>
</dbReference>
<keyword evidence="23" id="KW-1185">Reference proteome</keyword>
<dbReference type="CDD" id="cd05040">
    <property type="entry name" value="PTKc_Ack_like"/>
    <property type="match status" value="1"/>
</dbReference>
<feature type="region of interest" description="Disordered" evidence="19">
    <location>
        <begin position="125"/>
        <end position="144"/>
    </location>
</feature>
<dbReference type="Pfam" id="PF09027">
    <property type="entry name" value="GTPase_binding"/>
    <property type="match status" value="1"/>
</dbReference>
<feature type="compositionally biased region" description="Pro residues" evidence="19">
    <location>
        <begin position="621"/>
        <end position="631"/>
    </location>
</feature>
<dbReference type="EMBL" id="SWLE01000012">
    <property type="protein sequence ID" value="TNM93843.1"/>
    <property type="molecule type" value="Genomic_DNA"/>
</dbReference>
<evidence type="ECO:0000256" key="12">
    <source>
        <dbReference type="ARBA" id="ARBA00022842"/>
    </source>
</evidence>
<evidence type="ECO:0000256" key="9">
    <source>
        <dbReference type="ARBA" id="ARBA00022741"/>
    </source>
</evidence>
<dbReference type="InterPro" id="IPR015116">
    <property type="entry name" value="Cdc42-bd-like"/>
</dbReference>
<evidence type="ECO:0000256" key="7">
    <source>
        <dbReference type="ARBA" id="ARBA00022707"/>
    </source>
</evidence>
<comment type="catalytic activity">
    <reaction evidence="15">
        <text>L-threonyl-[protein] + ATP = O-phospho-L-threonyl-[protein] + ADP + H(+)</text>
        <dbReference type="Rhea" id="RHEA:46608"/>
        <dbReference type="Rhea" id="RHEA-COMP:11060"/>
        <dbReference type="Rhea" id="RHEA-COMP:11605"/>
        <dbReference type="ChEBI" id="CHEBI:15378"/>
        <dbReference type="ChEBI" id="CHEBI:30013"/>
        <dbReference type="ChEBI" id="CHEBI:30616"/>
        <dbReference type="ChEBI" id="CHEBI:61977"/>
        <dbReference type="ChEBI" id="CHEBI:456216"/>
        <dbReference type="EC" id="2.7.11.1"/>
    </reaction>
</comment>
<feature type="region of interest" description="Disordered" evidence="19">
    <location>
        <begin position="660"/>
        <end position="707"/>
    </location>
</feature>
<organism evidence="22 23">
    <name type="scientific">Takifugu bimaculatus</name>
    <dbReference type="NCBI Taxonomy" id="433685"/>
    <lineage>
        <taxon>Eukaryota</taxon>
        <taxon>Metazoa</taxon>
        <taxon>Chordata</taxon>
        <taxon>Craniata</taxon>
        <taxon>Vertebrata</taxon>
        <taxon>Euteleostomi</taxon>
        <taxon>Actinopterygii</taxon>
        <taxon>Neopterygii</taxon>
        <taxon>Teleostei</taxon>
        <taxon>Neoteleostei</taxon>
        <taxon>Acanthomorphata</taxon>
        <taxon>Eupercaria</taxon>
        <taxon>Tetraodontiformes</taxon>
        <taxon>Tetradontoidea</taxon>
        <taxon>Tetraodontidae</taxon>
        <taxon>Takifugu</taxon>
    </lineage>
</organism>
<keyword evidence="11 18" id="KW-0067">ATP-binding</keyword>
<feature type="domain" description="SH3" evidence="20">
    <location>
        <begin position="421"/>
        <end position="481"/>
    </location>
</feature>
<dbReference type="Gene3D" id="4.10.680.10">
    <property type="entry name" value="Cdc42-like binding domain"/>
    <property type="match status" value="1"/>
</dbReference>
<keyword evidence="5" id="KW-0723">Serine/threonine-protein kinase</keyword>
<feature type="binding site" evidence="18">
    <location>
        <position position="191"/>
    </location>
    <ligand>
        <name>ATP</name>
        <dbReference type="ChEBI" id="CHEBI:30616"/>
    </ligand>
</feature>
<evidence type="ECO:0000256" key="8">
    <source>
        <dbReference type="ARBA" id="ARBA00022723"/>
    </source>
</evidence>
<evidence type="ECO:0000256" key="4">
    <source>
        <dbReference type="ARBA" id="ARBA00022490"/>
    </source>
</evidence>
<evidence type="ECO:0000313" key="22">
    <source>
        <dbReference type="EMBL" id="TNM93843.1"/>
    </source>
</evidence>
<evidence type="ECO:0000259" key="20">
    <source>
        <dbReference type="PROSITE" id="PS50002"/>
    </source>
</evidence>
<dbReference type="InterPro" id="IPR001452">
    <property type="entry name" value="SH3_domain"/>
</dbReference>
<comment type="similarity">
    <text evidence="16">Belongs to the protein kinase superfamily. Tyr protein kinase family.</text>
</comment>
<evidence type="ECO:0000256" key="17">
    <source>
        <dbReference type="PROSITE-ProRule" id="PRU00192"/>
    </source>
</evidence>
<evidence type="ECO:0000256" key="2">
    <source>
        <dbReference type="ARBA" id="ARBA00004132"/>
    </source>
</evidence>
<evidence type="ECO:0000256" key="10">
    <source>
        <dbReference type="ARBA" id="ARBA00022777"/>
    </source>
</evidence>
<dbReference type="Gene3D" id="1.10.510.10">
    <property type="entry name" value="Transferase(Phosphotransferase) domain 1"/>
    <property type="match status" value="1"/>
</dbReference>
<evidence type="ECO:0000313" key="23">
    <source>
        <dbReference type="Proteomes" id="UP000516260"/>
    </source>
</evidence>
<proteinExistence type="inferred from homology"/>
<keyword evidence="13" id="KW-0829">Tyrosine-protein kinase</keyword>
<dbReference type="PRINTS" id="PR00109">
    <property type="entry name" value="TYRKINASE"/>
</dbReference>
<dbReference type="InterPro" id="IPR000719">
    <property type="entry name" value="Prot_kinase_dom"/>
</dbReference>
<dbReference type="GO" id="GO:0030136">
    <property type="term" value="C:clathrin-coated vesicle"/>
    <property type="evidence" value="ECO:0007669"/>
    <property type="project" value="UniProtKB-SubCell"/>
</dbReference>
<evidence type="ECO:0000256" key="5">
    <source>
        <dbReference type="ARBA" id="ARBA00022527"/>
    </source>
</evidence>
<keyword evidence="9 18" id="KW-0547">Nucleotide-binding</keyword>
<evidence type="ECO:0000256" key="6">
    <source>
        <dbReference type="ARBA" id="ARBA00022679"/>
    </source>
</evidence>
<evidence type="ECO:0000259" key="21">
    <source>
        <dbReference type="PROSITE" id="PS50011"/>
    </source>
</evidence>
<dbReference type="GO" id="GO:0004674">
    <property type="term" value="F:protein serine/threonine kinase activity"/>
    <property type="evidence" value="ECO:0007669"/>
    <property type="project" value="UniProtKB-KW"/>
</dbReference>
<dbReference type="Pfam" id="PF22931">
    <property type="entry name" value="SAM_TNK"/>
    <property type="match status" value="1"/>
</dbReference>
<dbReference type="PROSITE" id="PS00107">
    <property type="entry name" value="PROTEIN_KINASE_ATP"/>
    <property type="match status" value="1"/>
</dbReference>
<feature type="compositionally biased region" description="Polar residues" evidence="19">
    <location>
        <begin position="661"/>
        <end position="684"/>
    </location>
</feature>
<dbReference type="Gene3D" id="3.30.200.20">
    <property type="entry name" value="Phosphorylase Kinase, domain 1"/>
    <property type="match status" value="1"/>
</dbReference>
<keyword evidence="6" id="KW-0808">Transferase</keyword>
<reference evidence="22 23" key="1">
    <citation type="submission" date="2019-04" db="EMBL/GenBank/DDBJ databases">
        <title>The sequence and de novo assembly of Takifugu bimaculatus genome using PacBio and Hi-C technologies.</title>
        <authorList>
            <person name="Xu P."/>
            <person name="Liu B."/>
            <person name="Zhou Z."/>
        </authorList>
    </citation>
    <scope>NUCLEOTIDE SEQUENCE [LARGE SCALE GENOMIC DNA]</scope>
    <source>
        <strain evidence="22">TB-2018</strain>
        <tissue evidence="22">Muscle</tissue>
    </source>
</reference>
<keyword evidence="14" id="KW-0968">Cytoplasmic vesicle</keyword>
<dbReference type="PROSITE" id="PS50011">
    <property type="entry name" value="PROTEIN_KINASE_DOM"/>
    <property type="match status" value="1"/>
</dbReference>
<dbReference type="PANTHER" id="PTHR24418">
    <property type="entry name" value="TYROSINE-PROTEIN KINASE"/>
    <property type="match status" value="1"/>
</dbReference>
<name>A0A4Z2BNG8_9TELE</name>
<feature type="region of interest" description="Disordered" evidence="19">
    <location>
        <begin position="617"/>
        <end position="640"/>
    </location>
</feature>
<keyword evidence="7" id="KW-0449">Lipoprotein</keyword>
<feature type="region of interest" description="Disordered" evidence="19">
    <location>
        <begin position="519"/>
        <end position="552"/>
    </location>
</feature>
<sequence length="789" mass="88681">MQARAGTIPRWSSGGSELMQQCSRAGCLLRMDVFLFFSKRRAGRVMVMDQDTQWLYQLLADVQLEKFYLRVRDGLNITRLEHFAYVKESDLEQIGISKPAQRRLWEALKRHKVKSRSWIPKVLSGRSSDAVDQPSGAAPSQGQEPVGRALPCLIQDGELLLGEKLGSGSFGVVRKGEWHTPTGRVLTVAVKTLRNSVSRQADTLTDFLQEVTTMQALDHPNIIRLYGVVLTQPLKMVTELASLGSLYDTLRARQFEYPLVRLWLFATQIASGMDYLETRRLIHRDLAARNILLASREMVKIGDFGLMRGLSQEVDHYVMSAHRRIPFAWCAPESLRVGSFSHSSDVWMFGVTMWEMFTYCEEPWFGLTGRQILWRVEREGERLEKPPDCPQELYVVMRKCWACNPNDRPNFSQLGMLVAEAKPKEVQAMRDFSESRKLALAANDCVTLVEHSLEMSEWRGQNQKTLAVGWFPASLAVPTPPAVAAVLPPTNSGPGPGPVSAPIPVPVPAATFISTPLKGSLHHTGHGDVHPDRSWGTPESLDDSGNLRLPGPVKEKEGTNLQKMAGMSQSLESVLGGHRPRSQTVTTVRVDQQGRLLPPVMAAHSAVMQKDPRRFSEASIIPPPRPPPPNLKRPIKSPRRPVVLPVPGAPWPPHMVMAAQPQPQQSTSNLAKMTQMARSTPQLDDNTDAREREHSRERPPRLQNTRDSLVSQVMEGVHGVTIEEADMALQRNEWNPVRAQQQLKLEQLYSLSLCSRDDCLRILSKYQWNLQLASRYLIRWSREEKAGPR</sequence>
<dbReference type="SMART" id="SM00219">
    <property type="entry name" value="TyrKc"/>
    <property type="match status" value="1"/>
</dbReference>
<dbReference type="SUPFAM" id="SSF56112">
    <property type="entry name" value="Protein kinase-like (PK-like)"/>
    <property type="match status" value="1"/>
</dbReference>
<comment type="cofactor">
    <cofactor evidence="1">
        <name>Mg(2+)</name>
        <dbReference type="ChEBI" id="CHEBI:18420"/>
    </cofactor>
</comment>
<keyword evidence="10" id="KW-0418">Kinase</keyword>
<gene>
    <name evidence="22" type="ORF">fugu_002019</name>
</gene>
<evidence type="ECO:0000256" key="14">
    <source>
        <dbReference type="ARBA" id="ARBA00023329"/>
    </source>
</evidence>